<organism evidence="2 3">
    <name type="scientific">Aliiruegeria haliotis</name>
    <dbReference type="NCBI Taxonomy" id="1280846"/>
    <lineage>
        <taxon>Bacteria</taxon>
        <taxon>Pseudomonadati</taxon>
        <taxon>Pseudomonadota</taxon>
        <taxon>Alphaproteobacteria</taxon>
        <taxon>Rhodobacterales</taxon>
        <taxon>Roseobacteraceae</taxon>
        <taxon>Aliiruegeria</taxon>
    </lineage>
</organism>
<evidence type="ECO:0000313" key="2">
    <source>
        <dbReference type="EMBL" id="PRY23162.1"/>
    </source>
</evidence>
<dbReference type="Proteomes" id="UP000239480">
    <property type="component" value="Unassembled WGS sequence"/>
</dbReference>
<proteinExistence type="predicted"/>
<accession>A0A2T0RPU6</accession>
<evidence type="ECO:0000256" key="1">
    <source>
        <dbReference type="SAM" id="MobiDB-lite"/>
    </source>
</evidence>
<dbReference type="AlphaFoldDB" id="A0A2T0RPU6"/>
<gene>
    <name evidence="2" type="ORF">CLV78_105216</name>
</gene>
<reference evidence="2 3" key="1">
    <citation type="submission" date="2018-03" db="EMBL/GenBank/DDBJ databases">
        <title>Genomic Encyclopedia of Archaeal and Bacterial Type Strains, Phase II (KMG-II): from individual species to whole genera.</title>
        <authorList>
            <person name="Goeker M."/>
        </authorList>
    </citation>
    <scope>NUCLEOTIDE SEQUENCE [LARGE SCALE GENOMIC DNA]</scope>
    <source>
        <strain evidence="2 3">DSM 29328</strain>
    </source>
</reference>
<feature type="compositionally biased region" description="Polar residues" evidence="1">
    <location>
        <begin position="1"/>
        <end position="32"/>
    </location>
</feature>
<name>A0A2T0RPU6_9RHOB</name>
<keyword evidence="3" id="KW-1185">Reference proteome</keyword>
<protein>
    <submittedName>
        <fullName evidence="2">Uncharacterized protein</fullName>
    </submittedName>
</protein>
<feature type="region of interest" description="Disordered" evidence="1">
    <location>
        <begin position="1"/>
        <end position="39"/>
    </location>
</feature>
<dbReference type="EMBL" id="PVTD01000005">
    <property type="protein sequence ID" value="PRY23162.1"/>
    <property type="molecule type" value="Genomic_DNA"/>
</dbReference>
<evidence type="ECO:0000313" key="3">
    <source>
        <dbReference type="Proteomes" id="UP000239480"/>
    </source>
</evidence>
<comment type="caution">
    <text evidence="2">The sequence shown here is derived from an EMBL/GenBank/DDBJ whole genome shotgun (WGS) entry which is preliminary data.</text>
</comment>
<sequence length="91" mass="10026">MTDQHQPPRSTSQNSLSGEPKPSRQSTNTGKPSGNEIAIKIEATKRDTTEILAYVRPTEAGADPLLPLLRELIEITMRTESKLDQLMNPPS</sequence>